<dbReference type="PROSITE" id="PS51186">
    <property type="entry name" value="GNAT"/>
    <property type="match status" value="1"/>
</dbReference>
<dbReference type="Gene3D" id="3.40.630.30">
    <property type="match status" value="1"/>
</dbReference>
<protein>
    <submittedName>
        <fullName evidence="2">RimJ/RimL family protein N-acetyltransferase</fullName>
    </submittedName>
</protein>
<accession>A0A2S6IAG7</accession>
<comment type="caution">
    <text evidence="2">The sequence shown here is derived from an EMBL/GenBank/DDBJ whole genome shotgun (WGS) entry which is preliminary data.</text>
</comment>
<dbReference type="RefSeq" id="WP_104419039.1">
    <property type="nucleotide sequence ID" value="NZ_PTJC01000005.1"/>
</dbReference>
<sequence>MDFRENIVLETERVRLSPLEAAHYNDLLPVVEANPDLLRYSPSLLRTGAHLRDYLQAALEARERAQRYPFVVFDRADGRCVGSTSYGNVSARDERLEIGWTWLDPRVQGTGLNRHAKFLLLRHAFEGLDYRRVEFKTDARNTQSRRAIAKIGGTEEGTLRSHTLMADGFRRDTVYFSILREEWAALRGTVFADLKGVE</sequence>
<dbReference type="OrthoDB" id="9795199at2"/>
<dbReference type="PANTHER" id="PTHR43610:SF1">
    <property type="entry name" value="N-ACETYLTRANSFERASE DOMAIN-CONTAINING PROTEIN"/>
    <property type="match status" value="1"/>
</dbReference>
<proteinExistence type="predicted"/>
<dbReference type="EMBL" id="PTJC01000005">
    <property type="protein sequence ID" value="PPK88494.1"/>
    <property type="molecule type" value="Genomic_DNA"/>
</dbReference>
<dbReference type="PANTHER" id="PTHR43610">
    <property type="entry name" value="BLL6696 PROTEIN"/>
    <property type="match status" value="1"/>
</dbReference>
<dbReference type="InterPro" id="IPR000182">
    <property type="entry name" value="GNAT_dom"/>
</dbReference>
<gene>
    <name evidence="2" type="ORF">CLV84_1462</name>
</gene>
<dbReference type="GO" id="GO:0016747">
    <property type="term" value="F:acyltransferase activity, transferring groups other than amino-acyl groups"/>
    <property type="evidence" value="ECO:0007669"/>
    <property type="project" value="InterPro"/>
</dbReference>
<dbReference type="InterPro" id="IPR016181">
    <property type="entry name" value="Acyl_CoA_acyltransferase"/>
</dbReference>
<evidence type="ECO:0000259" key="1">
    <source>
        <dbReference type="PROSITE" id="PS51186"/>
    </source>
</evidence>
<reference evidence="2 3" key="1">
    <citation type="submission" date="2018-02" db="EMBL/GenBank/DDBJ databases">
        <title>Genomic Encyclopedia of Archaeal and Bacterial Type Strains, Phase II (KMG-II): from individual species to whole genera.</title>
        <authorList>
            <person name="Goeker M."/>
        </authorList>
    </citation>
    <scope>NUCLEOTIDE SEQUENCE [LARGE SCALE GENOMIC DNA]</scope>
    <source>
        <strain evidence="2 3">DSM 29526</strain>
    </source>
</reference>
<dbReference type="AlphaFoldDB" id="A0A2S6IAG7"/>
<evidence type="ECO:0000313" key="2">
    <source>
        <dbReference type="EMBL" id="PPK88494.1"/>
    </source>
</evidence>
<keyword evidence="3" id="KW-1185">Reference proteome</keyword>
<dbReference type="Pfam" id="PF13302">
    <property type="entry name" value="Acetyltransf_3"/>
    <property type="match status" value="1"/>
</dbReference>
<evidence type="ECO:0000313" key="3">
    <source>
        <dbReference type="Proteomes" id="UP000237662"/>
    </source>
</evidence>
<name>A0A2S6IAG7_9BACT</name>
<keyword evidence="2" id="KW-0808">Transferase</keyword>
<feature type="domain" description="N-acetyltransferase" evidence="1">
    <location>
        <begin position="14"/>
        <end position="181"/>
    </location>
</feature>
<dbReference type="Proteomes" id="UP000237662">
    <property type="component" value="Unassembled WGS sequence"/>
</dbReference>
<dbReference type="SUPFAM" id="SSF55729">
    <property type="entry name" value="Acyl-CoA N-acyltransferases (Nat)"/>
    <property type="match status" value="1"/>
</dbReference>
<organism evidence="2 3">
    <name type="scientific">Neolewinella xylanilytica</name>
    <dbReference type="NCBI Taxonomy" id="1514080"/>
    <lineage>
        <taxon>Bacteria</taxon>
        <taxon>Pseudomonadati</taxon>
        <taxon>Bacteroidota</taxon>
        <taxon>Saprospiria</taxon>
        <taxon>Saprospirales</taxon>
        <taxon>Lewinellaceae</taxon>
        <taxon>Neolewinella</taxon>
    </lineage>
</organism>